<keyword evidence="1" id="KW-0472">Membrane</keyword>
<reference evidence="2 3" key="1">
    <citation type="journal article" date="2019" name="Nat. Ecol. Evol.">
        <title>Megaphylogeny resolves global patterns of mushroom evolution.</title>
        <authorList>
            <person name="Varga T."/>
            <person name="Krizsan K."/>
            <person name="Foldi C."/>
            <person name="Dima B."/>
            <person name="Sanchez-Garcia M."/>
            <person name="Sanchez-Ramirez S."/>
            <person name="Szollosi G.J."/>
            <person name="Szarkandi J.G."/>
            <person name="Papp V."/>
            <person name="Albert L."/>
            <person name="Andreopoulos W."/>
            <person name="Angelini C."/>
            <person name="Antonin V."/>
            <person name="Barry K.W."/>
            <person name="Bougher N.L."/>
            <person name="Buchanan P."/>
            <person name="Buyck B."/>
            <person name="Bense V."/>
            <person name="Catcheside P."/>
            <person name="Chovatia M."/>
            <person name="Cooper J."/>
            <person name="Damon W."/>
            <person name="Desjardin D."/>
            <person name="Finy P."/>
            <person name="Geml J."/>
            <person name="Haridas S."/>
            <person name="Hughes K."/>
            <person name="Justo A."/>
            <person name="Karasinski D."/>
            <person name="Kautmanova I."/>
            <person name="Kiss B."/>
            <person name="Kocsube S."/>
            <person name="Kotiranta H."/>
            <person name="LaButti K.M."/>
            <person name="Lechner B.E."/>
            <person name="Liimatainen K."/>
            <person name="Lipzen A."/>
            <person name="Lukacs Z."/>
            <person name="Mihaltcheva S."/>
            <person name="Morgado L.N."/>
            <person name="Niskanen T."/>
            <person name="Noordeloos M.E."/>
            <person name="Ohm R.A."/>
            <person name="Ortiz-Santana B."/>
            <person name="Ovrebo C."/>
            <person name="Racz N."/>
            <person name="Riley R."/>
            <person name="Savchenko A."/>
            <person name="Shiryaev A."/>
            <person name="Soop K."/>
            <person name="Spirin V."/>
            <person name="Szebenyi C."/>
            <person name="Tomsovsky M."/>
            <person name="Tulloss R.E."/>
            <person name="Uehling J."/>
            <person name="Grigoriev I.V."/>
            <person name="Vagvolgyi C."/>
            <person name="Papp T."/>
            <person name="Martin F.M."/>
            <person name="Miettinen O."/>
            <person name="Hibbett D.S."/>
            <person name="Nagy L.G."/>
        </authorList>
    </citation>
    <scope>NUCLEOTIDE SEQUENCE [LARGE SCALE GENOMIC DNA]</scope>
    <source>
        <strain evidence="2 3">CBS 166.37</strain>
    </source>
</reference>
<sequence>MDVPQSLILGLALGGIGYGVASVLFFMSAYFLIRTMKLGTSPKTQSRVLLAYIIVLFICSTFAFICTVYTSWNFWDFVDPKWDFVQELVFGRVGVASVFLANWMADGLTVWRCIVLYHDSQRKSRIITGILITMLVSYIGFGASQFTNHSFNTTITI</sequence>
<feature type="transmembrane region" description="Helical" evidence="1">
    <location>
        <begin position="49"/>
        <end position="72"/>
    </location>
</feature>
<feature type="transmembrane region" description="Helical" evidence="1">
    <location>
        <begin position="6"/>
        <end position="33"/>
    </location>
</feature>
<evidence type="ECO:0000256" key="1">
    <source>
        <dbReference type="SAM" id="Phobius"/>
    </source>
</evidence>
<gene>
    <name evidence="2" type="ORF">BDQ12DRAFT_716118</name>
</gene>
<evidence type="ECO:0000313" key="3">
    <source>
        <dbReference type="Proteomes" id="UP000308652"/>
    </source>
</evidence>
<proteinExistence type="predicted"/>
<name>A0A5C3LJF1_9AGAR</name>
<feature type="transmembrane region" description="Helical" evidence="1">
    <location>
        <begin position="84"/>
        <end position="105"/>
    </location>
</feature>
<protein>
    <submittedName>
        <fullName evidence="2">Uncharacterized protein</fullName>
    </submittedName>
</protein>
<accession>A0A5C3LJF1</accession>
<evidence type="ECO:0000313" key="2">
    <source>
        <dbReference type="EMBL" id="TFK32990.1"/>
    </source>
</evidence>
<dbReference type="EMBL" id="ML213658">
    <property type="protein sequence ID" value="TFK32990.1"/>
    <property type="molecule type" value="Genomic_DNA"/>
</dbReference>
<keyword evidence="1" id="KW-0812">Transmembrane</keyword>
<dbReference type="Proteomes" id="UP000308652">
    <property type="component" value="Unassembled WGS sequence"/>
</dbReference>
<keyword evidence="1" id="KW-1133">Transmembrane helix</keyword>
<feature type="non-terminal residue" evidence="2">
    <location>
        <position position="157"/>
    </location>
</feature>
<feature type="transmembrane region" description="Helical" evidence="1">
    <location>
        <begin position="126"/>
        <end position="146"/>
    </location>
</feature>
<dbReference type="AlphaFoldDB" id="A0A5C3LJF1"/>
<organism evidence="2 3">
    <name type="scientific">Crucibulum laeve</name>
    <dbReference type="NCBI Taxonomy" id="68775"/>
    <lineage>
        <taxon>Eukaryota</taxon>
        <taxon>Fungi</taxon>
        <taxon>Dikarya</taxon>
        <taxon>Basidiomycota</taxon>
        <taxon>Agaricomycotina</taxon>
        <taxon>Agaricomycetes</taxon>
        <taxon>Agaricomycetidae</taxon>
        <taxon>Agaricales</taxon>
        <taxon>Agaricineae</taxon>
        <taxon>Nidulariaceae</taxon>
        <taxon>Crucibulum</taxon>
    </lineage>
</organism>
<keyword evidence="3" id="KW-1185">Reference proteome</keyword>